<sequence>MKKIIVTLFLALAFVGCNDDDKQVDVLVGKWYPQGVIINGENTPYAENSNCEKDYLQLNEFNSFEIVDYTESNVVGKTTPVPPCPSQKFYGSYTVINNELKFHGSNFFQGGEIVEKSADQLKLKRMIDVNGDGTDDEVIEVFMKHLAE</sequence>
<dbReference type="Proteomes" id="UP000199036">
    <property type="component" value="Unassembled WGS sequence"/>
</dbReference>
<organism evidence="2 3">
    <name type="scientific">Paenimyroides ummariense</name>
    <dbReference type="NCBI Taxonomy" id="913024"/>
    <lineage>
        <taxon>Bacteria</taxon>
        <taxon>Pseudomonadati</taxon>
        <taxon>Bacteroidota</taxon>
        <taxon>Flavobacteriia</taxon>
        <taxon>Flavobacteriales</taxon>
        <taxon>Flavobacteriaceae</taxon>
        <taxon>Paenimyroides</taxon>
    </lineage>
</organism>
<proteinExistence type="predicted"/>
<feature type="domain" description="Lipocalin-like" evidence="1">
    <location>
        <begin position="27"/>
        <end position="123"/>
    </location>
</feature>
<keyword evidence="3" id="KW-1185">Reference proteome</keyword>
<dbReference type="PROSITE" id="PS51257">
    <property type="entry name" value="PROKAR_LIPOPROTEIN"/>
    <property type="match status" value="1"/>
</dbReference>
<dbReference type="AlphaFoldDB" id="A0A1I5D5C3"/>
<evidence type="ECO:0000313" key="3">
    <source>
        <dbReference type="Proteomes" id="UP000199036"/>
    </source>
</evidence>
<protein>
    <submittedName>
        <fullName evidence="2">Lipocalin-like domain-containing protein</fullName>
    </submittedName>
</protein>
<gene>
    <name evidence="2" type="ORF">SAMN05421741_11479</name>
</gene>
<reference evidence="3" key="1">
    <citation type="submission" date="2016-10" db="EMBL/GenBank/DDBJ databases">
        <authorList>
            <person name="Varghese N."/>
            <person name="Submissions S."/>
        </authorList>
    </citation>
    <scope>NUCLEOTIDE SEQUENCE [LARGE SCALE GENOMIC DNA]</scope>
    <source>
        <strain evidence="3">DS-12</strain>
    </source>
</reference>
<evidence type="ECO:0000259" key="1">
    <source>
        <dbReference type="Pfam" id="PF13648"/>
    </source>
</evidence>
<accession>A0A1I5D5C3</accession>
<dbReference type="OrthoDB" id="713995at2"/>
<name>A0A1I5D5C3_9FLAO</name>
<dbReference type="Pfam" id="PF13648">
    <property type="entry name" value="Lipocalin_4"/>
    <property type="match status" value="1"/>
</dbReference>
<dbReference type="RefSeq" id="WP_091523928.1">
    <property type="nucleotide sequence ID" value="NZ_FOVI01000014.1"/>
</dbReference>
<dbReference type="EMBL" id="FOVI01000014">
    <property type="protein sequence ID" value="SFN94400.1"/>
    <property type="molecule type" value="Genomic_DNA"/>
</dbReference>
<dbReference type="InterPro" id="IPR024311">
    <property type="entry name" value="Lipocalin-like"/>
</dbReference>
<evidence type="ECO:0000313" key="2">
    <source>
        <dbReference type="EMBL" id="SFN94400.1"/>
    </source>
</evidence>